<dbReference type="Proteomes" id="UP001238805">
    <property type="component" value="Chromosome"/>
</dbReference>
<dbReference type="EC" id="2.4.-.-" evidence="4"/>
<proteinExistence type="predicted"/>
<evidence type="ECO:0000256" key="1">
    <source>
        <dbReference type="ARBA" id="ARBA00022676"/>
    </source>
</evidence>
<feature type="domain" description="Glycosyltransferase subfamily 4-like N-terminal" evidence="3">
    <location>
        <begin position="33"/>
        <end position="186"/>
    </location>
</feature>
<dbReference type="RefSeq" id="WP_284874992.1">
    <property type="nucleotide sequence ID" value="NZ_CP126970.1"/>
</dbReference>
<protein>
    <submittedName>
        <fullName evidence="4">Glycosyltransferase</fullName>
        <ecNumber evidence="4">2.4.-.-</ecNumber>
    </submittedName>
</protein>
<reference evidence="4 5" key="1">
    <citation type="submission" date="2023-05" db="EMBL/GenBank/DDBJ databases">
        <title>Corynebacterium suedekumii sp. nov. and Corynebacterium breve sp. nov. isolated from raw cow's milk.</title>
        <authorList>
            <person name="Baer M.K."/>
            <person name="Mehl L."/>
            <person name="Hellmuth R."/>
            <person name="Marke G."/>
            <person name="Lipski A."/>
        </authorList>
    </citation>
    <scope>NUCLEOTIDE SEQUENCE [LARGE SCALE GENOMIC DNA]</scope>
    <source>
        <strain evidence="4 5">LM112</strain>
    </source>
</reference>
<evidence type="ECO:0000313" key="4">
    <source>
        <dbReference type="EMBL" id="WIM70402.1"/>
    </source>
</evidence>
<organism evidence="4 5">
    <name type="scientific">Corynebacterium suedekumii</name>
    <dbReference type="NCBI Taxonomy" id="3049801"/>
    <lineage>
        <taxon>Bacteria</taxon>
        <taxon>Bacillati</taxon>
        <taxon>Actinomycetota</taxon>
        <taxon>Actinomycetes</taxon>
        <taxon>Mycobacteriales</taxon>
        <taxon>Corynebacteriaceae</taxon>
        <taxon>Corynebacterium</taxon>
    </lineage>
</organism>
<dbReference type="Pfam" id="PF13439">
    <property type="entry name" value="Glyco_transf_4"/>
    <property type="match status" value="1"/>
</dbReference>
<keyword evidence="1 4" id="KW-0328">Glycosyltransferase</keyword>
<dbReference type="EMBL" id="CP126970">
    <property type="protein sequence ID" value="WIM70402.1"/>
    <property type="molecule type" value="Genomic_DNA"/>
</dbReference>
<name>A0ABY8VMT0_9CORY</name>
<keyword evidence="5" id="KW-1185">Reference proteome</keyword>
<sequence length="332" mass="36112">MMLLTTPPRPLIPRMKIAVIAPARYPIREPYAGGLEAFCHTLVRALRDQGHTVDLYAARGSHGHVPDVELPGVEWGELAREATDTGYPPGARELEDAAFARLREYLATQDYDIIHNNSLHPALFTPGNRLPLVTTLHTPALPEVQSAIAVAGAAAGRFAAVSEATAGAWELQAPVTIVPNGVDVTRWLPGPGGQSAVWFGRIVPEKGLHLAMDAARLAGMSLEFAGRVGDRRYFESEIVPRMASMDATYRGELDHRDLNDLVRRCAVCLVTPRWEEPFGLVAKADDVAGLARALRIAAGVDRSVVRQWVIAHHSLTATAARYAELYSEVLAR</sequence>
<dbReference type="PANTHER" id="PTHR12526">
    <property type="entry name" value="GLYCOSYLTRANSFERASE"/>
    <property type="match status" value="1"/>
</dbReference>
<evidence type="ECO:0000256" key="2">
    <source>
        <dbReference type="ARBA" id="ARBA00022679"/>
    </source>
</evidence>
<evidence type="ECO:0000313" key="5">
    <source>
        <dbReference type="Proteomes" id="UP001238805"/>
    </source>
</evidence>
<dbReference type="InterPro" id="IPR028098">
    <property type="entry name" value="Glyco_trans_4-like_N"/>
</dbReference>
<dbReference type="PANTHER" id="PTHR12526:SF595">
    <property type="entry name" value="BLL5217 PROTEIN"/>
    <property type="match status" value="1"/>
</dbReference>
<evidence type="ECO:0000259" key="3">
    <source>
        <dbReference type="Pfam" id="PF13439"/>
    </source>
</evidence>
<dbReference type="GO" id="GO:0016757">
    <property type="term" value="F:glycosyltransferase activity"/>
    <property type="evidence" value="ECO:0007669"/>
    <property type="project" value="UniProtKB-KW"/>
</dbReference>
<dbReference type="Gene3D" id="3.40.50.2000">
    <property type="entry name" value="Glycogen Phosphorylase B"/>
    <property type="match status" value="2"/>
</dbReference>
<accession>A0ABY8VMT0</accession>
<keyword evidence="2 4" id="KW-0808">Transferase</keyword>
<gene>
    <name evidence="4" type="ORF">QP029_00555</name>
</gene>
<dbReference type="SUPFAM" id="SSF53756">
    <property type="entry name" value="UDP-Glycosyltransferase/glycogen phosphorylase"/>
    <property type="match status" value="1"/>
</dbReference>